<comment type="caution">
    <text evidence="13">The sequence shown here is derived from an EMBL/GenBank/DDBJ whole genome shotgun (WGS) entry which is preliminary data.</text>
</comment>
<evidence type="ECO:0000256" key="7">
    <source>
        <dbReference type="ARBA" id="ARBA00022807"/>
    </source>
</evidence>
<comment type="catalytic activity">
    <reaction evidence="1">
        <text>Thiol-dependent hydrolysis of ester, thioester, amide, peptide and isopeptide bonds formed by the C-terminal Gly of ubiquitin (a 76-residue protein attached to proteins as an intracellular targeting signal).</text>
        <dbReference type="EC" id="3.4.19.12"/>
    </reaction>
</comment>
<dbReference type="GO" id="GO:0004843">
    <property type="term" value="F:cysteine-type deubiquitinase activity"/>
    <property type="evidence" value="ECO:0007669"/>
    <property type="project" value="UniProtKB-EC"/>
</dbReference>
<feature type="compositionally biased region" description="Polar residues" evidence="11">
    <location>
        <begin position="153"/>
        <end position="172"/>
    </location>
</feature>
<evidence type="ECO:0000256" key="8">
    <source>
        <dbReference type="ARBA" id="ARBA00026136"/>
    </source>
</evidence>
<dbReference type="InterPro" id="IPR038765">
    <property type="entry name" value="Papain-like_cys_pep_sf"/>
</dbReference>
<dbReference type="PROSITE" id="PS50235">
    <property type="entry name" value="USP_3"/>
    <property type="match status" value="1"/>
</dbReference>
<dbReference type="CDD" id="cd02659">
    <property type="entry name" value="peptidase_C19C"/>
    <property type="match status" value="1"/>
</dbReference>
<reference evidence="13" key="1">
    <citation type="submission" date="2023-07" db="EMBL/GenBank/DDBJ databases">
        <title>Chromosome-level genome assembly of Artemia franciscana.</title>
        <authorList>
            <person name="Jo E."/>
        </authorList>
    </citation>
    <scope>NUCLEOTIDE SEQUENCE</scope>
    <source>
        <tissue evidence="13">Whole body</tissue>
    </source>
</reference>
<feature type="region of interest" description="Disordered" evidence="11">
    <location>
        <begin position="137"/>
        <end position="172"/>
    </location>
</feature>
<keyword evidence="6" id="KW-0378">Hydrolase</keyword>
<name>A0AA88I3C3_ARTSF</name>
<dbReference type="PANTHER" id="PTHR24006">
    <property type="entry name" value="UBIQUITIN CARBOXYL-TERMINAL HYDROLASE"/>
    <property type="match status" value="1"/>
</dbReference>
<evidence type="ECO:0000256" key="10">
    <source>
        <dbReference type="ARBA" id="ARBA00032453"/>
    </source>
</evidence>
<keyword evidence="14" id="KW-1185">Reference proteome</keyword>
<dbReference type="SUPFAM" id="SSF54001">
    <property type="entry name" value="Cysteine proteinases"/>
    <property type="match status" value="1"/>
</dbReference>
<dbReference type="EMBL" id="JAVRJZ010000007">
    <property type="protein sequence ID" value="KAK2720980.1"/>
    <property type="molecule type" value="Genomic_DNA"/>
</dbReference>
<accession>A0AA88I3C3</accession>
<evidence type="ECO:0000259" key="12">
    <source>
        <dbReference type="PROSITE" id="PS50235"/>
    </source>
</evidence>
<dbReference type="EC" id="3.4.19.12" evidence="3"/>
<dbReference type="PROSITE" id="PS00973">
    <property type="entry name" value="USP_2"/>
    <property type="match status" value="1"/>
</dbReference>
<dbReference type="PROSITE" id="PS00972">
    <property type="entry name" value="USP_1"/>
    <property type="match status" value="1"/>
</dbReference>
<feature type="domain" description="USP" evidence="12">
    <location>
        <begin position="192"/>
        <end position="572"/>
    </location>
</feature>
<dbReference type="GO" id="GO:0016579">
    <property type="term" value="P:protein deubiquitination"/>
    <property type="evidence" value="ECO:0007669"/>
    <property type="project" value="InterPro"/>
</dbReference>
<dbReference type="GO" id="GO:0005829">
    <property type="term" value="C:cytosol"/>
    <property type="evidence" value="ECO:0007669"/>
    <property type="project" value="TreeGrafter"/>
</dbReference>
<evidence type="ECO:0000256" key="4">
    <source>
        <dbReference type="ARBA" id="ARBA00022670"/>
    </source>
</evidence>
<dbReference type="GO" id="GO:0006508">
    <property type="term" value="P:proteolysis"/>
    <property type="evidence" value="ECO:0007669"/>
    <property type="project" value="UniProtKB-KW"/>
</dbReference>
<dbReference type="Pfam" id="PF25985">
    <property type="entry name" value="Ubiquitin_USP47_N"/>
    <property type="match status" value="1"/>
</dbReference>
<comment type="similarity">
    <text evidence="2">Belongs to the peptidase C19 family.</text>
</comment>
<dbReference type="Gene3D" id="3.90.70.10">
    <property type="entry name" value="Cysteine proteinases"/>
    <property type="match status" value="1"/>
</dbReference>
<evidence type="ECO:0000256" key="9">
    <source>
        <dbReference type="ARBA" id="ARBA00029910"/>
    </source>
</evidence>
<feature type="region of interest" description="Disordered" evidence="11">
    <location>
        <begin position="429"/>
        <end position="466"/>
    </location>
</feature>
<protein>
    <recommendedName>
        <fullName evidence="8">Ubiquitin carboxyl-terminal hydrolase 47</fullName>
        <ecNumber evidence="3">3.4.19.12</ecNumber>
    </recommendedName>
    <alternativeName>
        <fullName evidence="9">Ubiquitin thioesterase 47</fullName>
    </alternativeName>
    <alternativeName>
        <fullName evidence="10">Ubiquitin-specific-processing protease 47</fullName>
    </alternativeName>
</protein>
<evidence type="ECO:0000256" key="11">
    <source>
        <dbReference type="SAM" id="MobiDB-lite"/>
    </source>
</evidence>
<organism evidence="13 14">
    <name type="scientific">Artemia franciscana</name>
    <name type="common">Brine shrimp</name>
    <name type="synonym">Artemia sanfranciscana</name>
    <dbReference type="NCBI Taxonomy" id="6661"/>
    <lineage>
        <taxon>Eukaryota</taxon>
        <taxon>Metazoa</taxon>
        <taxon>Ecdysozoa</taxon>
        <taxon>Arthropoda</taxon>
        <taxon>Crustacea</taxon>
        <taxon>Branchiopoda</taxon>
        <taxon>Anostraca</taxon>
        <taxon>Artemiidae</taxon>
        <taxon>Artemia</taxon>
    </lineage>
</organism>
<evidence type="ECO:0000313" key="14">
    <source>
        <dbReference type="Proteomes" id="UP001187531"/>
    </source>
</evidence>
<dbReference type="InterPro" id="IPR050164">
    <property type="entry name" value="Peptidase_C19"/>
</dbReference>
<evidence type="ECO:0000313" key="13">
    <source>
        <dbReference type="EMBL" id="KAK2720980.1"/>
    </source>
</evidence>
<sequence>MCHQKRLKMIPECELIDPSRQESINNDQQGFVGVSSENFADETMSTDGIDLRVLCIVRNFSSNNSDIKKTEIILDGTRKVSDLFEEVGDRFEYESSSFQLILQKRSDGVSINLDQHLNQTLENTGFSLSLESRNQVQIEDKNGKPPRKKESADTSQSNANPSYGLRPSTSLPMLTNGPSNYPSYLNSPTGFVGLVNQAMTCYLNSLLQTLYMTPEFRNALYQWRFDESSEEAAKSIPYQLQKLFLLLQTSQKTAVETTQLTRSFGWDSSEAWQQHDIQELCRVMFDALEHKFKGTEHADLISRLYEGKMTDYLKCLECNQEKAREDTFLDVPLPVRPFGSSAAYSSIEESLKAFVQPETLDGNNQYHCDRCGKKCDAHKGLKFSKFPYLLTLHLKRFDFDYSTLQRIKLNDRVTFPEILDLNSFLKDSKDVSGDTDDCLSEGTDLDDDASHRTHSSKLSDIESQVGEEDEGIDLTSGVVDPERSKRRALESGPYVYELFSIMIHSGSASGGHYYAYIKDFRTGLWSCFNDQSVTRVTPEDIEKSYGGASGRSYYSSAYSSSTNAYMLIYRQIDSSRNTEAITPEQFPEHIKALVKELERKDEEEKSAKDWERNYFRCKLFCFHPQKGKLEDTLTLPKDIVLKDVLQMAYEKLEITDAPIERCRLVTYNDFTDSLESSLDGKENHPVYDIVTMLGSNKYSLLMEMDYEGKGFKKYASGGCTVKLFLVDTSAAVVSSSITHHFPHTTTVNDLIESLKTLNEINRDSVAVIWESSTYLYKMLNKSDKTLKQEGFTRSHKVYMDTSGANVENLKRIVEDYNNRNVMYISVPNVSQEILDRDSIPSLSKYHASASASNLDYNSGVLPCASPQDYLVTEGPPLTRWQPREGELTSDEEVGNISLGSMSPQPASPLNAEDYDLIDVDQDVSSDRRFETGEHSASEDSSLTDSDRTLMGDPPEDGIARPPSPQMSSPSSSHFKIDQVCIQYIFFISNLSNTKQTEYKREEKQIEYKLAVDRRMHLGEMKKNLEPYVNVPCDFFRIFKIQASCGIDRECVNLNESLETFGDEAYLTVRLGRALKPGEIRGKVFHLQPNEAEPVSSNCLFEWILEPGTSVQQVREELWKESQKYGVDVPFERFCVRMKSRKSPAKIFADHETIGNEDIPLYANWEIFVQVCPEDKDARSVPDGCRADNVVTLFTRRWKRSDFVLEAFREITFPSYEIDAIKSKLSLLYNVPVDAVQIAKPLGYFPCDMSLLKIDSDLDWERKVRSIEDSPYSINEDGGILFWRDSRENLKVLTDDERKAMNIKENSRLQRTNTYTTSSYSRKEKALKIYYESTVQPISDIDVD</sequence>
<keyword evidence="4" id="KW-0645">Protease</keyword>
<feature type="compositionally biased region" description="Acidic residues" evidence="11">
    <location>
        <begin position="433"/>
        <end position="447"/>
    </location>
</feature>
<dbReference type="Pfam" id="PF00443">
    <property type="entry name" value="UCH"/>
    <property type="match status" value="1"/>
</dbReference>
<dbReference type="PANTHER" id="PTHR24006:SF702">
    <property type="entry name" value="UBIQUITIN CARBOXYL-TERMINAL HYDROLASE 47"/>
    <property type="match status" value="1"/>
</dbReference>
<proteinExistence type="inferred from homology"/>
<feature type="compositionally biased region" description="Basic and acidic residues" evidence="11">
    <location>
        <begin position="138"/>
        <end position="152"/>
    </location>
</feature>
<dbReference type="Pfam" id="PF19718">
    <property type="entry name" value="USP47_C"/>
    <property type="match status" value="1"/>
</dbReference>
<feature type="compositionally biased region" description="Basic and acidic residues" evidence="11">
    <location>
        <begin position="926"/>
        <end position="937"/>
    </location>
</feature>
<dbReference type="Proteomes" id="UP001187531">
    <property type="component" value="Unassembled WGS sequence"/>
</dbReference>
<dbReference type="InterPro" id="IPR028889">
    <property type="entry name" value="USP"/>
</dbReference>
<dbReference type="GO" id="GO:0005634">
    <property type="term" value="C:nucleus"/>
    <property type="evidence" value="ECO:0007669"/>
    <property type="project" value="TreeGrafter"/>
</dbReference>
<dbReference type="InterPro" id="IPR018200">
    <property type="entry name" value="USP_CS"/>
</dbReference>
<gene>
    <name evidence="13" type="ORF">QYM36_004760</name>
</gene>
<feature type="region of interest" description="Disordered" evidence="11">
    <location>
        <begin position="926"/>
        <end position="972"/>
    </location>
</feature>
<dbReference type="EMBL" id="JAVRJZ010000007">
    <property type="protein sequence ID" value="KAK2720981.1"/>
    <property type="molecule type" value="Genomic_DNA"/>
</dbReference>
<evidence type="ECO:0000256" key="1">
    <source>
        <dbReference type="ARBA" id="ARBA00000707"/>
    </source>
</evidence>
<keyword evidence="5" id="KW-0833">Ubl conjugation pathway</keyword>
<evidence type="ECO:0000256" key="3">
    <source>
        <dbReference type="ARBA" id="ARBA00012759"/>
    </source>
</evidence>
<dbReference type="InterPro" id="IPR045578">
    <property type="entry name" value="USP47_C"/>
</dbReference>
<evidence type="ECO:0000256" key="2">
    <source>
        <dbReference type="ARBA" id="ARBA00009085"/>
    </source>
</evidence>
<evidence type="ECO:0000256" key="6">
    <source>
        <dbReference type="ARBA" id="ARBA00022801"/>
    </source>
</evidence>
<keyword evidence="7" id="KW-0788">Thiol protease</keyword>
<evidence type="ECO:0000256" key="5">
    <source>
        <dbReference type="ARBA" id="ARBA00022786"/>
    </source>
</evidence>
<dbReference type="InterPro" id="IPR001394">
    <property type="entry name" value="Peptidase_C19_UCH"/>
</dbReference>